<evidence type="ECO:0000256" key="1">
    <source>
        <dbReference type="SAM" id="MobiDB-lite"/>
    </source>
</evidence>
<dbReference type="Pfam" id="PF19546">
    <property type="entry name" value="DUF6070"/>
    <property type="match status" value="1"/>
</dbReference>
<evidence type="ECO:0000313" key="2">
    <source>
        <dbReference type="EMBL" id="GFO85386.1"/>
    </source>
</evidence>
<feature type="region of interest" description="Disordered" evidence="1">
    <location>
        <begin position="40"/>
        <end position="67"/>
    </location>
</feature>
<dbReference type="PROSITE" id="PS51257">
    <property type="entry name" value="PROKAR_LIPOPROTEIN"/>
    <property type="match status" value="1"/>
</dbReference>
<dbReference type="EMBL" id="BLYI01000038">
    <property type="protein sequence ID" value="GFO85386.1"/>
    <property type="molecule type" value="Genomic_DNA"/>
</dbReference>
<sequence>MWSIRQRKSWKHICRIRGWCLAVILAGAVLVLAGCGKNTVKKPAGSENREKSSGTWKPMKLSEDEKKQAEKSVQEAAGAYGKIYPYQEQKAISEKDRKKVVEAMGKKGLAAVDCADGSVMENSRRAEKFYEKVQAGKTADMTIIRVSPSGGFSCIWLKAENGNVTGILATAVWDQNGSVSISELVKYKVKQLEITEDHKMICEFYLSDQAEMQSDGTMEFGLQDL</sequence>
<keyword evidence="3" id="KW-1185">Reference proteome</keyword>
<comment type="caution">
    <text evidence="2">The sequence shown here is derived from an EMBL/GenBank/DDBJ whole genome shotgun (WGS) entry which is preliminary data.</text>
</comment>
<dbReference type="Proteomes" id="UP000613208">
    <property type="component" value="Unassembled WGS sequence"/>
</dbReference>
<gene>
    <name evidence="2" type="ORF">ANBU17_17330</name>
</gene>
<protein>
    <submittedName>
        <fullName evidence="2">Uncharacterized protein</fullName>
    </submittedName>
</protein>
<dbReference type="InterPro" id="IPR045714">
    <property type="entry name" value="DUF6070"/>
</dbReference>
<accession>A0A916VD62</accession>
<organism evidence="2 3">
    <name type="scientific">Anaerostipes butyraticus</name>
    <dbReference type="NCBI Taxonomy" id="645466"/>
    <lineage>
        <taxon>Bacteria</taxon>
        <taxon>Bacillati</taxon>
        <taxon>Bacillota</taxon>
        <taxon>Clostridia</taxon>
        <taxon>Lachnospirales</taxon>
        <taxon>Lachnospiraceae</taxon>
        <taxon>Anaerostipes</taxon>
    </lineage>
</organism>
<dbReference type="AlphaFoldDB" id="A0A916VD62"/>
<proteinExistence type="predicted"/>
<name>A0A916VD62_9FIRM</name>
<evidence type="ECO:0000313" key="3">
    <source>
        <dbReference type="Proteomes" id="UP000613208"/>
    </source>
</evidence>
<reference evidence="2" key="1">
    <citation type="submission" date="2020-06" db="EMBL/GenBank/DDBJ databases">
        <title>Characterization of fructooligosaccharide metabolism and fructooligosaccharide-degrading enzymes in human commensal butyrate producers.</title>
        <authorList>
            <person name="Tanno H."/>
            <person name="Fujii T."/>
            <person name="Hirano K."/>
            <person name="Maeno S."/>
            <person name="Tonozuka T."/>
            <person name="Sakamoto M."/>
            <person name="Ohkuma M."/>
            <person name="Tochio T."/>
            <person name="Endo A."/>
        </authorList>
    </citation>
    <scope>NUCLEOTIDE SEQUENCE</scope>
    <source>
        <strain evidence="2">JCM 17466</strain>
    </source>
</reference>
<dbReference type="RefSeq" id="WP_201311095.1">
    <property type="nucleotide sequence ID" value="NZ_BLYI01000038.1"/>
</dbReference>